<protein>
    <submittedName>
        <fullName evidence="1">Uncharacterized protein</fullName>
    </submittedName>
</protein>
<keyword evidence="2" id="KW-1185">Reference proteome</keyword>
<organism evidence="1 2">
    <name type="scientific">Salinimonas marina</name>
    <dbReference type="NCBI Taxonomy" id="2785918"/>
    <lineage>
        <taxon>Bacteria</taxon>
        <taxon>Pseudomonadati</taxon>
        <taxon>Pseudomonadota</taxon>
        <taxon>Gammaproteobacteria</taxon>
        <taxon>Alteromonadales</taxon>
        <taxon>Alteromonadaceae</taxon>
        <taxon>Alteromonas/Salinimonas group</taxon>
        <taxon>Salinimonas</taxon>
    </lineage>
</organism>
<dbReference type="AlphaFoldDB" id="A0A7S9DXW0"/>
<dbReference type="KEGG" id="smaa:IT774_16465"/>
<sequence>MIIKAFLDPKQKQWLQQHPEEARTQRTELHQQAQYFQQQVNQAEALEYAGRALESAHAAILALQNPNTTSETIADDFIAYGALTVYLAARYQDIEENAAAQQVYQDSQQQLMALTPLFASEPDMATLIQSIVQGLSPAADPGTQSPTNPDQFH</sequence>
<dbReference type="Proteomes" id="UP000595095">
    <property type="component" value="Chromosome"/>
</dbReference>
<name>A0A7S9DXW0_9ALTE</name>
<accession>A0A7S9DXW0</accession>
<evidence type="ECO:0000313" key="2">
    <source>
        <dbReference type="Proteomes" id="UP000595095"/>
    </source>
</evidence>
<gene>
    <name evidence="1" type="ORF">IT774_16465</name>
</gene>
<proteinExistence type="predicted"/>
<dbReference type="RefSeq" id="WP_195810729.1">
    <property type="nucleotide sequence ID" value="NZ_CP064795.1"/>
</dbReference>
<reference evidence="1 2" key="1">
    <citation type="submission" date="2020-11" db="EMBL/GenBank/DDBJ databases">
        <title>Complete genome sequence for Salinimonas sp. strain G2-b.</title>
        <authorList>
            <person name="Park S.-J."/>
        </authorList>
    </citation>
    <scope>NUCLEOTIDE SEQUENCE [LARGE SCALE GENOMIC DNA]</scope>
    <source>
        <strain evidence="1 2">G2-b</strain>
    </source>
</reference>
<dbReference type="EMBL" id="CP064795">
    <property type="protein sequence ID" value="QPG05643.1"/>
    <property type="molecule type" value="Genomic_DNA"/>
</dbReference>
<evidence type="ECO:0000313" key="1">
    <source>
        <dbReference type="EMBL" id="QPG05643.1"/>
    </source>
</evidence>